<dbReference type="RefSeq" id="WP_016182797.1">
    <property type="nucleotide sequence ID" value="NZ_JXKI01000006.1"/>
</dbReference>
<proteinExistence type="predicted"/>
<evidence type="ECO:0000313" key="4">
    <source>
        <dbReference type="Proteomes" id="UP000014113"/>
    </source>
</evidence>
<name>S0KWT6_9ENTE</name>
<keyword evidence="1" id="KW-0812">Transmembrane</keyword>
<keyword evidence="1" id="KW-1133">Transmembrane helix</keyword>
<protein>
    <recommendedName>
        <fullName evidence="2">DUF8208 domain-containing protein</fullName>
    </recommendedName>
</protein>
<reference evidence="3 4" key="1">
    <citation type="submission" date="2013-03" db="EMBL/GenBank/DDBJ databases">
        <title>The Genome Sequence of Enterococcus columbae ATCC_51263 (PacBio/Illumina hybrid assembly).</title>
        <authorList>
            <consortium name="The Broad Institute Genomics Platform"/>
            <consortium name="The Broad Institute Genome Sequencing Center for Infectious Disease"/>
            <person name="Earl A."/>
            <person name="Russ C."/>
            <person name="Gilmore M."/>
            <person name="Surin D."/>
            <person name="Walker B."/>
            <person name="Young S."/>
            <person name="Zeng Q."/>
            <person name="Gargeya S."/>
            <person name="Fitzgerald M."/>
            <person name="Haas B."/>
            <person name="Abouelleil A."/>
            <person name="Allen A.W."/>
            <person name="Alvarado L."/>
            <person name="Arachchi H.M."/>
            <person name="Berlin A.M."/>
            <person name="Chapman S.B."/>
            <person name="Gainer-Dewar J."/>
            <person name="Goldberg J."/>
            <person name="Griggs A."/>
            <person name="Gujja S."/>
            <person name="Hansen M."/>
            <person name="Howarth C."/>
            <person name="Imamovic A."/>
            <person name="Ireland A."/>
            <person name="Larimer J."/>
            <person name="McCowan C."/>
            <person name="Murphy C."/>
            <person name="Pearson M."/>
            <person name="Poon T.W."/>
            <person name="Priest M."/>
            <person name="Roberts A."/>
            <person name="Saif S."/>
            <person name="Shea T."/>
            <person name="Sisk P."/>
            <person name="Sykes S."/>
            <person name="Wortman J."/>
            <person name="Nusbaum C."/>
            <person name="Birren B."/>
        </authorList>
    </citation>
    <scope>NUCLEOTIDE SEQUENCE [LARGE SCALE GENOMIC DNA]</scope>
    <source>
        <strain evidence="3 4">ATCC 51263</strain>
    </source>
</reference>
<evidence type="ECO:0000259" key="2">
    <source>
        <dbReference type="Pfam" id="PF26635"/>
    </source>
</evidence>
<dbReference type="EMBL" id="ASWJ01000003">
    <property type="protein sequence ID" value="EOW87526.1"/>
    <property type="molecule type" value="Genomic_DNA"/>
</dbReference>
<dbReference type="Pfam" id="PF26635">
    <property type="entry name" value="DUF8208"/>
    <property type="match status" value="1"/>
</dbReference>
<organism evidence="3 4">
    <name type="scientific">Enterococcus columbae DSM 7374 = ATCC 51263</name>
    <dbReference type="NCBI Taxonomy" id="1121865"/>
    <lineage>
        <taxon>Bacteria</taxon>
        <taxon>Bacillati</taxon>
        <taxon>Bacillota</taxon>
        <taxon>Bacilli</taxon>
        <taxon>Lactobacillales</taxon>
        <taxon>Enterococcaceae</taxon>
        <taxon>Enterococcus</taxon>
    </lineage>
</organism>
<gene>
    <name evidence="3" type="ORF">I568_00570</name>
</gene>
<dbReference type="InterPro" id="IPR058066">
    <property type="entry name" value="pXO2-14_N"/>
</dbReference>
<keyword evidence="4" id="KW-1185">Reference proteome</keyword>
<feature type="transmembrane region" description="Helical" evidence="1">
    <location>
        <begin position="321"/>
        <end position="340"/>
    </location>
</feature>
<dbReference type="InterPro" id="IPR058521">
    <property type="entry name" value="DUF8208"/>
</dbReference>
<feature type="transmembrane region" description="Helical" evidence="1">
    <location>
        <begin position="104"/>
        <end position="122"/>
    </location>
</feature>
<dbReference type="NCBIfam" id="NF045890">
    <property type="entry name" value="conj_pls20_p028"/>
    <property type="match status" value="1"/>
</dbReference>
<comment type="caution">
    <text evidence="3">The sequence shown here is derived from an EMBL/GenBank/DDBJ whole genome shotgun (WGS) entry which is preliminary data.</text>
</comment>
<feature type="transmembrane region" description="Helical" evidence="1">
    <location>
        <begin position="238"/>
        <end position="263"/>
    </location>
</feature>
<sequence length="629" mass="71002">MTEAEILALLKKFVDFLSQSNFLTDAFRKIGMWLITCFTDILNGLSQTLVNLIQLLNIFDNPAFQEIVNKLEPIKWGLLVLALVGFFVLLAFNRVKNAGEIPTNLYMILLMTLMLPFVFGQLSHMSQSLFKDLINDGQTPGTQIILDNTTDLLAVAEEGWQLKPNEHLNHYKEIRQIDVNEKITSPESVKNGEVFGYQLSTDTKGKEIAVEIPQPSGLADYLAKDVFKANYYRNHINFLQIILVQLISIIALVITSFKFAIIINKMFGDYVLLVTAGFADMATMQRVKSLLGELIGSLALIVYIPVLFQIYLVAVQIIQAFHFDFWTYIIAFAGASWALIDGPNGFQRVTGIDAGLRSTWALGIGALAASTKFGGALSKATGKVVRSAANSIGEVGAFGLGYFSDKEKSQGINQRESSQFSNSDKEYQNDRENIQNNQLISDKNEPNQNETVDELMNQNQPTIQPDHATYTNEGMPFSSINDSEVNGDNPLNQESDKLRSPNMVQALDEIQAQGNRSSRSPFVVTQEDIQQMNADEDKYHSQQQSRNKYPIENLKNHEKMDALKQNNPLKPYVKNKVLGFDMDDQRRYTKQTYLERKTDTYNVGKNYRKYRELKKQLAKETKNHKEGDS</sequence>
<dbReference type="STRING" id="1121865.OMW_00634"/>
<feature type="domain" description="DUF8208" evidence="2">
    <location>
        <begin position="19"/>
        <end position="363"/>
    </location>
</feature>
<feature type="transmembrane region" description="Helical" evidence="1">
    <location>
        <begin position="294"/>
        <end position="314"/>
    </location>
</feature>
<dbReference type="AlphaFoldDB" id="S0KWT6"/>
<evidence type="ECO:0000256" key="1">
    <source>
        <dbReference type="SAM" id="Phobius"/>
    </source>
</evidence>
<feature type="transmembrane region" description="Helical" evidence="1">
    <location>
        <begin position="74"/>
        <end position="92"/>
    </location>
</feature>
<dbReference type="eggNOG" id="COG3266">
    <property type="taxonomic scope" value="Bacteria"/>
</dbReference>
<dbReference type="OrthoDB" id="1938921at2"/>
<evidence type="ECO:0000313" key="3">
    <source>
        <dbReference type="EMBL" id="EOW87526.1"/>
    </source>
</evidence>
<keyword evidence="1" id="KW-0472">Membrane</keyword>
<dbReference type="PATRIC" id="fig|1121865.3.peg.624"/>
<dbReference type="Proteomes" id="UP000014113">
    <property type="component" value="Unassembled WGS sequence"/>
</dbReference>
<accession>S0KWT6</accession>